<evidence type="ECO:0000256" key="3">
    <source>
        <dbReference type="ARBA" id="ARBA00022679"/>
    </source>
</evidence>
<evidence type="ECO:0000256" key="1">
    <source>
        <dbReference type="ARBA" id="ARBA00004308"/>
    </source>
</evidence>
<dbReference type="Proteomes" id="UP001279734">
    <property type="component" value="Unassembled WGS sequence"/>
</dbReference>
<comment type="subcellular location">
    <subcellularLocation>
        <location evidence="1">Endomembrane system</location>
    </subcellularLocation>
</comment>
<dbReference type="Pfam" id="PF03552">
    <property type="entry name" value="Cellulose_synt"/>
    <property type="match status" value="1"/>
</dbReference>
<dbReference type="GO" id="GO:0016760">
    <property type="term" value="F:cellulose synthase (UDP-forming) activity"/>
    <property type="evidence" value="ECO:0007669"/>
    <property type="project" value="InterPro"/>
</dbReference>
<organism evidence="9 10">
    <name type="scientific">Nepenthes gracilis</name>
    <name type="common">Slender pitcher plant</name>
    <dbReference type="NCBI Taxonomy" id="150966"/>
    <lineage>
        <taxon>Eukaryota</taxon>
        <taxon>Viridiplantae</taxon>
        <taxon>Streptophyta</taxon>
        <taxon>Embryophyta</taxon>
        <taxon>Tracheophyta</taxon>
        <taxon>Spermatophyta</taxon>
        <taxon>Magnoliopsida</taxon>
        <taxon>eudicotyledons</taxon>
        <taxon>Gunneridae</taxon>
        <taxon>Pentapetalae</taxon>
        <taxon>Caryophyllales</taxon>
        <taxon>Nepenthaceae</taxon>
        <taxon>Nepenthes</taxon>
    </lineage>
</organism>
<feature type="transmembrane region" description="Helical" evidence="8">
    <location>
        <begin position="160"/>
        <end position="180"/>
    </location>
</feature>
<dbReference type="GO" id="GO:0012505">
    <property type="term" value="C:endomembrane system"/>
    <property type="evidence" value="ECO:0007669"/>
    <property type="project" value="UniProtKB-SubCell"/>
</dbReference>
<comment type="caution">
    <text evidence="9">The sequence shown here is derived from an EMBL/GenBank/DDBJ whole genome shotgun (WGS) entry which is preliminary data.</text>
</comment>
<keyword evidence="3" id="KW-0808">Transferase</keyword>
<dbReference type="EMBL" id="BSYO01000034">
    <property type="protein sequence ID" value="GMH28269.1"/>
    <property type="molecule type" value="Genomic_DNA"/>
</dbReference>
<keyword evidence="6 8" id="KW-0472">Membrane</keyword>
<keyword evidence="5 8" id="KW-1133">Transmembrane helix</keyword>
<name>A0AAD3TFL6_NEPGR</name>
<protein>
    <submittedName>
        <fullName evidence="9">Uncharacterized protein</fullName>
    </submittedName>
</protein>
<gene>
    <name evidence="9" type="ORF">Nepgr_030112</name>
</gene>
<evidence type="ECO:0000256" key="6">
    <source>
        <dbReference type="ARBA" id="ARBA00023136"/>
    </source>
</evidence>
<sequence>MQGLSIPFLICLLIITITLNILSLLEVRWSGIGLEEWWHNEQFWLIGGTSAHLAAVLQGLLKVIAGIEISFTLISKSAGEDEVDMFADLYMVKWTSLFIMPLTIIVVNLVAVIIGIPRTTYSVIPECGKLIGGSFFSFWVLAHMCQFAKGLMGRGGRVPAVVYVWSGLVSITVSLLWITISPP</sequence>
<evidence type="ECO:0000256" key="5">
    <source>
        <dbReference type="ARBA" id="ARBA00022989"/>
    </source>
</evidence>
<evidence type="ECO:0000256" key="2">
    <source>
        <dbReference type="ARBA" id="ARBA00022676"/>
    </source>
</evidence>
<evidence type="ECO:0000256" key="8">
    <source>
        <dbReference type="SAM" id="Phobius"/>
    </source>
</evidence>
<dbReference type="InterPro" id="IPR005150">
    <property type="entry name" value="Cellulose_synth"/>
</dbReference>
<evidence type="ECO:0000313" key="9">
    <source>
        <dbReference type="EMBL" id="GMH28269.1"/>
    </source>
</evidence>
<dbReference type="PANTHER" id="PTHR13301">
    <property type="entry name" value="X-BOX TRANSCRIPTION FACTOR-RELATED"/>
    <property type="match status" value="1"/>
</dbReference>
<evidence type="ECO:0000313" key="10">
    <source>
        <dbReference type="Proteomes" id="UP001279734"/>
    </source>
</evidence>
<proteinExistence type="predicted"/>
<dbReference type="GO" id="GO:0016020">
    <property type="term" value="C:membrane"/>
    <property type="evidence" value="ECO:0007669"/>
    <property type="project" value="InterPro"/>
</dbReference>
<feature type="transmembrane region" description="Helical" evidence="8">
    <location>
        <begin position="94"/>
        <end position="116"/>
    </location>
</feature>
<keyword evidence="7" id="KW-0961">Cell wall biogenesis/degradation</keyword>
<feature type="transmembrane region" description="Helical" evidence="8">
    <location>
        <begin position="6"/>
        <end position="25"/>
    </location>
</feature>
<dbReference type="GO" id="GO:0071555">
    <property type="term" value="P:cell wall organization"/>
    <property type="evidence" value="ECO:0007669"/>
    <property type="project" value="UniProtKB-KW"/>
</dbReference>
<accession>A0AAD3TFL6</accession>
<dbReference type="AlphaFoldDB" id="A0AAD3TFL6"/>
<reference evidence="9" key="1">
    <citation type="submission" date="2023-05" db="EMBL/GenBank/DDBJ databases">
        <title>Nepenthes gracilis genome sequencing.</title>
        <authorList>
            <person name="Fukushima K."/>
        </authorList>
    </citation>
    <scope>NUCLEOTIDE SEQUENCE</scope>
    <source>
        <strain evidence="9">SING2019-196</strain>
    </source>
</reference>
<evidence type="ECO:0000256" key="7">
    <source>
        <dbReference type="ARBA" id="ARBA00023316"/>
    </source>
</evidence>
<evidence type="ECO:0000256" key="4">
    <source>
        <dbReference type="ARBA" id="ARBA00022692"/>
    </source>
</evidence>
<keyword evidence="2" id="KW-0328">Glycosyltransferase</keyword>
<keyword evidence="10" id="KW-1185">Reference proteome</keyword>
<keyword evidence="4 8" id="KW-0812">Transmembrane</keyword>
<dbReference type="GO" id="GO:0030244">
    <property type="term" value="P:cellulose biosynthetic process"/>
    <property type="evidence" value="ECO:0007669"/>
    <property type="project" value="InterPro"/>
</dbReference>
<feature type="transmembrane region" description="Helical" evidence="8">
    <location>
        <begin position="128"/>
        <end position="148"/>
    </location>
</feature>